<evidence type="ECO:0000256" key="3">
    <source>
        <dbReference type="ARBA" id="ARBA00021321"/>
    </source>
</evidence>
<evidence type="ECO:0000313" key="7">
    <source>
        <dbReference type="Proteomes" id="UP000094065"/>
    </source>
</evidence>
<comment type="caution">
    <text evidence="6">The sequence shown here is derived from an EMBL/GenBank/DDBJ whole genome shotgun (WGS) entry which is preliminary data.</text>
</comment>
<evidence type="ECO:0000256" key="1">
    <source>
        <dbReference type="ARBA" id="ARBA00004604"/>
    </source>
</evidence>
<dbReference type="PANTHER" id="PTHR31109">
    <property type="entry name" value="PROTEIN FAM207A"/>
    <property type="match status" value="1"/>
</dbReference>
<feature type="compositionally biased region" description="Basic residues" evidence="5">
    <location>
        <begin position="78"/>
        <end position="87"/>
    </location>
</feature>
<accession>A0A1E3I4Q8</accession>
<keyword evidence="4" id="KW-0539">Nucleus</keyword>
<protein>
    <recommendedName>
        <fullName evidence="3">Ribosome biogenesis protein SLX9</fullName>
    </recommendedName>
</protein>
<organism evidence="6 7">
    <name type="scientific">Cryptococcus amylolentus CBS 6039</name>
    <dbReference type="NCBI Taxonomy" id="1295533"/>
    <lineage>
        <taxon>Eukaryota</taxon>
        <taxon>Fungi</taxon>
        <taxon>Dikarya</taxon>
        <taxon>Basidiomycota</taxon>
        <taxon>Agaricomycotina</taxon>
        <taxon>Tremellomycetes</taxon>
        <taxon>Tremellales</taxon>
        <taxon>Cryptococcaceae</taxon>
        <taxon>Cryptococcus</taxon>
    </lineage>
</organism>
<dbReference type="OrthoDB" id="18703at2759"/>
<dbReference type="GO" id="GO:0000462">
    <property type="term" value="P:maturation of SSU-rRNA from tricistronic rRNA transcript (SSU-rRNA, 5.8S rRNA, LSU-rRNA)"/>
    <property type="evidence" value="ECO:0007669"/>
    <property type="project" value="InterPro"/>
</dbReference>
<dbReference type="Proteomes" id="UP000094065">
    <property type="component" value="Unassembled WGS sequence"/>
</dbReference>
<reference evidence="6 7" key="1">
    <citation type="submission" date="2016-06" db="EMBL/GenBank/DDBJ databases">
        <title>Evolution of pathogenesis and genome organization in the Tremellales.</title>
        <authorList>
            <person name="Cuomo C."/>
            <person name="Litvintseva A."/>
            <person name="Heitman J."/>
            <person name="Chen Y."/>
            <person name="Sun S."/>
            <person name="Springer D."/>
            <person name="Dromer F."/>
            <person name="Young S."/>
            <person name="Zeng Q."/>
            <person name="Chapman S."/>
            <person name="Gujja S."/>
            <person name="Saif S."/>
            <person name="Birren B."/>
        </authorList>
    </citation>
    <scope>NUCLEOTIDE SEQUENCE [LARGE SCALE GENOMIC DNA]</scope>
    <source>
        <strain evidence="6 7">CBS 6039</strain>
    </source>
</reference>
<comment type="similarity">
    <text evidence="2">Belongs to the SLX9 family.</text>
</comment>
<feature type="compositionally biased region" description="Basic residues" evidence="5">
    <location>
        <begin position="1"/>
        <end position="13"/>
    </location>
</feature>
<gene>
    <name evidence="6" type="ORF">L202_01641</name>
</gene>
<dbReference type="InterPro" id="IPR028160">
    <property type="entry name" value="Slx9-like"/>
</dbReference>
<feature type="compositionally biased region" description="Basic and acidic residues" evidence="5">
    <location>
        <begin position="123"/>
        <end position="165"/>
    </location>
</feature>
<feature type="region of interest" description="Disordered" evidence="5">
    <location>
        <begin position="55"/>
        <end position="91"/>
    </location>
</feature>
<dbReference type="STRING" id="1295533.A0A1E3I4Q8"/>
<dbReference type="AlphaFoldDB" id="A0A1E3I4Q8"/>
<keyword evidence="7" id="KW-1185">Reference proteome</keyword>
<dbReference type="PANTHER" id="PTHR31109:SF2">
    <property type="entry name" value="RIBOSOME BIOGENESIS PROTEIN SLX9 HOMOLOG"/>
    <property type="match status" value="1"/>
</dbReference>
<evidence type="ECO:0000256" key="2">
    <source>
        <dbReference type="ARBA" id="ARBA00011022"/>
    </source>
</evidence>
<comment type="subcellular location">
    <subcellularLocation>
        <location evidence="1">Nucleus</location>
        <location evidence="1">Nucleolus</location>
    </subcellularLocation>
</comment>
<sequence length="203" mass="22306">MPRVGRAKIRHHAAAVAVQKNQSNDAPEGQPFAAPTPVAKAVAVKEDRTTKKLKGLKVPPEGLEAGKAPHPYFVPSKSHLRRQKRKARDIAGGLSSLENALSSIAPEAAVPNPPASLAMNQKTKKDVVKTKEQRDEERRKRLEEERERGKIGEGKGRTLGEKKRRDIIQESAKRIPAVMGHPAFKQNPWAAIREHAGNTLAQK</sequence>
<dbReference type="Pfam" id="PF15341">
    <property type="entry name" value="SLX9"/>
    <property type="match status" value="1"/>
</dbReference>
<dbReference type="GO" id="GO:0030688">
    <property type="term" value="C:preribosome, small subunit precursor"/>
    <property type="evidence" value="ECO:0007669"/>
    <property type="project" value="InterPro"/>
</dbReference>
<feature type="region of interest" description="Disordered" evidence="5">
    <location>
        <begin position="1"/>
        <end position="34"/>
    </location>
</feature>
<dbReference type="GO" id="GO:0030686">
    <property type="term" value="C:90S preribosome"/>
    <property type="evidence" value="ECO:0007669"/>
    <property type="project" value="InterPro"/>
</dbReference>
<dbReference type="EMBL" id="AWGJ01000002">
    <property type="protein sequence ID" value="ODN83507.1"/>
    <property type="molecule type" value="Genomic_DNA"/>
</dbReference>
<proteinExistence type="inferred from homology"/>
<dbReference type="RefSeq" id="XP_018997507.1">
    <property type="nucleotide sequence ID" value="XM_019135080.1"/>
</dbReference>
<evidence type="ECO:0000313" key="6">
    <source>
        <dbReference type="EMBL" id="ODN83507.1"/>
    </source>
</evidence>
<dbReference type="GO" id="GO:0005730">
    <property type="term" value="C:nucleolus"/>
    <property type="evidence" value="ECO:0007669"/>
    <property type="project" value="UniProtKB-SubCell"/>
</dbReference>
<evidence type="ECO:0000256" key="5">
    <source>
        <dbReference type="SAM" id="MobiDB-lite"/>
    </source>
</evidence>
<name>A0A1E3I4Q8_9TREE</name>
<evidence type="ECO:0000256" key="4">
    <source>
        <dbReference type="ARBA" id="ARBA00023242"/>
    </source>
</evidence>
<dbReference type="GeneID" id="30152950"/>
<feature type="region of interest" description="Disordered" evidence="5">
    <location>
        <begin position="105"/>
        <end position="165"/>
    </location>
</feature>